<dbReference type="CDD" id="cd21133">
    <property type="entry name" value="EVE"/>
    <property type="match status" value="1"/>
</dbReference>
<feature type="domain" description="EVE" evidence="1">
    <location>
        <begin position="3"/>
        <end position="150"/>
    </location>
</feature>
<evidence type="ECO:0000313" key="4">
    <source>
        <dbReference type="Proteomes" id="UP000675747"/>
    </source>
</evidence>
<name>A0A8J7VXW3_9GAMM</name>
<evidence type="ECO:0000259" key="1">
    <source>
        <dbReference type="Pfam" id="PF01878"/>
    </source>
</evidence>
<organism evidence="2">
    <name type="scientific">Coralloluteibacterium stylophorae</name>
    <dbReference type="NCBI Taxonomy" id="1776034"/>
    <lineage>
        <taxon>Bacteria</taxon>
        <taxon>Pseudomonadati</taxon>
        <taxon>Pseudomonadota</taxon>
        <taxon>Gammaproteobacteria</taxon>
        <taxon>Lysobacterales</taxon>
        <taxon>Lysobacteraceae</taxon>
        <taxon>Coralloluteibacterium</taxon>
    </lineage>
</organism>
<dbReference type="RefSeq" id="WP_211927795.1">
    <property type="nucleotide sequence ID" value="NZ_JAGQFT020000010.1"/>
</dbReference>
<reference evidence="3 4" key="1">
    <citation type="journal article" date="2021" name="Microbiol. Resour. Announc.">
        <title>Draft Genome Sequence of Coralloluteibacterium stylophorae LMG 29479T.</title>
        <authorList>
            <person name="Karlyshev A.V."/>
            <person name="Kudryashova E.B."/>
            <person name="Ariskina E.V."/>
            <person name="Conroy A.P."/>
            <person name="Abidueva E.Y."/>
        </authorList>
    </citation>
    <scope>NUCLEOTIDE SEQUENCE [LARGE SCALE GENOMIC DNA]</scope>
    <source>
        <strain evidence="3 4">LMG 29479</strain>
    </source>
</reference>
<comment type="caution">
    <text evidence="2">The sequence shown here is derived from an EMBL/GenBank/DDBJ whole genome shotgun (WGS) entry which is preliminary data.</text>
</comment>
<reference evidence="2" key="2">
    <citation type="submission" date="2021-04" db="EMBL/GenBank/DDBJ databases">
        <authorList>
            <person name="Karlyshev A.V."/>
        </authorList>
    </citation>
    <scope>NUCLEOTIDE SEQUENCE</scope>
    <source>
        <strain evidence="2">LMG 29479</strain>
    </source>
</reference>
<dbReference type="InterPro" id="IPR002740">
    <property type="entry name" value="EVE_domain"/>
</dbReference>
<gene>
    <name evidence="3" type="ORF">KB893_014945</name>
    <name evidence="2" type="ORF">KB893_15525</name>
</gene>
<evidence type="ECO:0000313" key="2">
    <source>
        <dbReference type="EMBL" id="MBR0563908.1"/>
    </source>
</evidence>
<dbReference type="EMBL" id="JAGQFT010000198">
    <property type="protein sequence ID" value="MBR0563908.1"/>
    <property type="molecule type" value="Genomic_DNA"/>
</dbReference>
<protein>
    <submittedName>
        <fullName evidence="2">EVE domain-containing protein</fullName>
    </submittedName>
</protein>
<dbReference type="EMBL" id="JAGQFT020000010">
    <property type="protein sequence ID" value="MBS7458434.1"/>
    <property type="molecule type" value="Genomic_DNA"/>
</dbReference>
<dbReference type="Gene3D" id="3.10.590.10">
    <property type="entry name" value="ph1033 like domains"/>
    <property type="match status" value="1"/>
</dbReference>
<dbReference type="Pfam" id="PF01878">
    <property type="entry name" value="EVE"/>
    <property type="match status" value="1"/>
</dbReference>
<evidence type="ECO:0000313" key="3">
    <source>
        <dbReference type="EMBL" id="MBS7458434.1"/>
    </source>
</evidence>
<dbReference type="FunFam" id="3.10.590.10:FF:000006">
    <property type="entry name" value="Chromosome 7, whole genome shotgun sequence"/>
    <property type="match status" value="1"/>
</dbReference>
<dbReference type="InterPro" id="IPR015947">
    <property type="entry name" value="PUA-like_sf"/>
</dbReference>
<dbReference type="Proteomes" id="UP000675747">
    <property type="component" value="Unassembled WGS sequence"/>
</dbReference>
<dbReference type="SUPFAM" id="SSF88697">
    <property type="entry name" value="PUA domain-like"/>
    <property type="match status" value="1"/>
</dbReference>
<dbReference type="PANTHER" id="PTHR14087">
    <property type="entry name" value="THYMOCYTE NUCLEAR PROTEIN 1"/>
    <property type="match status" value="1"/>
</dbReference>
<dbReference type="InterPro" id="IPR047197">
    <property type="entry name" value="THYN1-like_EVE"/>
</dbReference>
<dbReference type="PANTHER" id="PTHR14087:SF7">
    <property type="entry name" value="THYMOCYTE NUCLEAR PROTEIN 1"/>
    <property type="match status" value="1"/>
</dbReference>
<keyword evidence="4" id="KW-1185">Reference proteome</keyword>
<dbReference type="InterPro" id="IPR052181">
    <property type="entry name" value="5hmC_binding"/>
</dbReference>
<dbReference type="AlphaFoldDB" id="A0A8J7VXW3"/>
<accession>A0A8J7VXW3</accession>
<sequence length="156" mass="17690">MPRHWLMKSEPEDFSIDDLERVGTEPWTGVRNYQARNFMRDVMRAGDGVLFYHSNTKVPGIAGIAEVTGTPYPDPTQFDVDSKYFDPASKPDAPRWWLVDVRFRRKLPQVIALDSIRAAADRLGDIELLRKGSRLSVSPVTASQWKVLLSLGTTQE</sequence>
<proteinExistence type="predicted"/>